<feature type="transmembrane region" description="Helical" evidence="8">
    <location>
        <begin position="107"/>
        <end position="130"/>
    </location>
</feature>
<evidence type="ECO:0000256" key="1">
    <source>
        <dbReference type="ARBA" id="ARBA00004429"/>
    </source>
</evidence>
<evidence type="ECO:0000256" key="7">
    <source>
        <dbReference type="ARBA" id="ARBA00023136"/>
    </source>
</evidence>
<evidence type="ECO:0000259" key="9">
    <source>
        <dbReference type="PROSITE" id="PS50928"/>
    </source>
</evidence>
<keyword evidence="11" id="KW-1185">Reference proteome</keyword>
<feature type="domain" description="ABC transmembrane type-1" evidence="9">
    <location>
        <begin position="43"/>
        <end position="225"/>
    </location>
</feature>
<evidence type="ECO:0000313" key="11">
    <source>
        <dbReference type="Proteomes" id="UP000185469"/>
    </source>
</evidence>
<accession>A0A1L7CZS4</accession>
<keyword evidence="6 8" id="KW-1133">Transmembrane helix</keyword>
<feature type="transmembrane region" description="Helical" evidence="8">
    <location>
        <begin position="81"/>
        <end position="101"/>
    </location>
</feature>
<dbReference type="PANTHER" id="PTHR43357:SF3">
    <property type="entry name" value="FE(3+)-TRANSPORT SYSTEM PERMEASE PROTEIN FBPB 2"/>
    <property type="match status" value="1"/>
</dbReference>
<evidence type="ECO:0000256" key="8">
    <source>
        <dbReference type="RuleBase" id="RU363032"/>
    </source>
</evidence>
<reference evidence="10 11" key="1">
    <citation type="submission" date="2014-08" db="EMBL/GenBank/DDBJ databases">
        <title>Complete genome sequence of Corynebacterium sphenisci CECT 5990(T) (=DSM 44792(T)), isolated from healthy wild penguins.</title>
        <authorList>
            <person name="Ruckert C."/>
            <person name="Albersmeier A."/>
            <person name="Winkler A."/>
            <person name="Kalinowski J."/>
        </authorList>
    </citation>
    <scope>NUCLEOTIDE SEQUENCE [LARGE SCALE GENOMIC DNA]</scope>
    <source>
        <strain evidence="10 11">DSM 44792</strain>
    </source>
</reference>
<evidence type="ECO:0000256" key="6">
    <source>
        <dbReference type="ARBA" id="ARBA00022989"/>
    </source>
</evidence>
<dbReference type="GO" id="GO:0005886">
    <property type="term" value="C:plasma membrane"/>
    <property type="evidence" value="ECO:0007669"/>
    <property type="project" value="UniProtKB-SubCell"/>
</dbReference>
<feature type="transmembrane region" description="Helical" evidence="8">
    <location>
        <begin position="249"/>
        <end position="272"/>
    </location>
</feature>
<evidence type="ECO:0000256" key="2">
    <source>
        <dbReference type="ARBA" id="ARBA00022448"/>
    </source>
</evidence>
<dbReference type="GO" id="GO:0055085">
    <property type="term" value="P:transmembrane transport"/>
    <property type="evidence" value="ECO:0007669"/>
    <property type="project" value="InterPro"/>
</dbReference>
<sequence length="490" mass="49198">MAAAALAVAAVAVPLVFLLGEAATAPAARMAAAAARPGTRSAAVTTAALVAGCVLGSLAVGVPTAVALTRLDLPAHRACRVAAALPLAVPSYVAALAWANLVPLRGYWASVLVLTLVTAPYVTLPTAAALRRADTRGEEVARTLGRGPVRAFLTMTGPQIAPAAASGALLVALYAISEYGVVAIMRLRTLTPAVQAAFAGGFNRELAMLLSVLLVAMAMAVVAVERAVRRPVAAQRVAAPAPATARRGRWAALAALAAVFAAAVGVPVGLLLARAGRSVAGGAVDWPRLAAAARVTVGLGLGGAAVAIALALPVAMLAARYRGPVASGLETAMYLAHGLPGIVLGLSMVYLALALAPGLYQSLGLLVLAYGILFAPKALGSARAALAQVPPALEDAARTLGRSPAGTWVAVTARLAWPGIAAGALLVALTVMKELPATLMLRPTGTDTLATRLWQLTDVVAFGEAAPYGLALVAVATVPALLLARDGGRR</sequence>
<dbReference type="Gene3D" id="1.10.3720.10">
    <property type="entry name" value="MetI-like"/>
    <property type="match status" value="2"/>
</dbReference>
<evidence type="ECO:0000256" key="4">
    <source>
        <dbReference type="ARBA" id="ARBA00022519"/>
    </source>
</evidence>
<feature type="transmembrane region" description="Helical" evidence="8">
    <location>
        <begin position="292"/>
        <end position="319"/>
    </location>
</feature>
<evidence type="ECO:0000256" key="3">
    <source>
        <dbReference type="ARBA" id="ARBA00022475"/>
    </source>
</evidence>
<proteinExistence type="inferred from homology"/>
<feature type="transmembrane region" description="Helical" evidence="8">
    <location>
        <begin position="47"/>
        <end position="69"/>
    </location>
</feature>
<dbReference type="InterPro" id="IPR035906">
    <property type="entry name" value="MetI-like_sf"/>
</dbReference>
<keyword evidence="5 8" id="KW-0812">Transmembrane</keyword>
<evidence type="ECO:0000256" key="5">
    <source>
        <dbReference type="ARBA" id="ARBA00022692"/>
    </source>
</evidence>
<dbReference type="STRING" id="1437874.CSPHI_10275"/>
<feature type="transmembrane region" description="Helical" evidence="8">
    <location>
        <begin position="331"/>
        <end position="353"/>
    </location>
</feature>
<dbReference type="EMBL" id="CP009248">
    <property type="protein sequence ID" value="APT91320.1"/>
    <property type="molecule type" value="Genomic_DNA"/>
</dbReference>
<organism evidence="10 11">
    <name type="scientific">Corynebacterium sphenisci DSM 44792</name>
    <dbReference type="NCBI Taxonomy" id="1437874"/>
    <lineage>
        <taxon>Bacteria</taxon>
        <taxon>Bacillati</taxon>
        <taxon>Actinomycetota</taxon>
        <taxon>Actinomycetes</taxon>
        <taxon>Mycobacteriales</taxon>
        <taxon>Corynebacteriaceae</taxon>
        <taxon>Corynebacterium</taxon>
    </lineage>
</organism>
<protein>
    <recommendedName>
        <fullName evidence="9">ABC transmembrane type-1 domain-containing protein</fullName>
    </recommendedName>
</protein>
<name>A0A1L7CZS4_9CORY</name>
<feature type="transmembrane region" description="Helical" evidence="8">
    <location>
        <begin position="408"/>
        <end position="432"/>
    </location>
</feature>
<keyword evidence="7 8" id="KW-0472">Membrane</keyword>
<keyword evidence="3" id="KW-1003">Cell membrane</keyword>
<feature type="transmembrane region" description="Helical" evidence="8">
    <location>
        <begin position="206"/>
        <end position="228"/>
    </location>
</feature>
<dbReference type="Proteomes" id="UP000185469">
    <property type="component" value="Chromosome"/>
</dbReference>
<dbReference type="AlphaFoldDB" id="A0A1L7CZS4"/>
<feature type="transmembrane region" description="Helical" evidence="8">
    <location>
        <begin position="465"/>
        <end position="484"/>
    </location>
</feature>
<dbReference type="InterPro" id="IPR000515">
    <property type="entry name" value="MetI-like"/>
</dbReference>
<dbReference type="Pfam" id="PF00528">
    <property type="entry name" value="BPD_transp_1"/>
    <property type="match status" value="2"/>
</dbReference>
<feature type="transmembrane region" description="Helical" evidence="8">
    <location>
        <begin position="359"/>
        <end position="376"/>
    </location>
</feature>
<dbReference type="PROSITE" id="PS50928">
    <property type="entry name" value="ABC_TM1"/>
    <property type="match status" value="2"/>
</dbReference>
<dbReference type="PANTHER" id="PTHR43357">
    <property type="entry name" value="INNER MEMBRANE ABC TRANSPORTER PERMEASE PROTEIN YDCV"/>
    <property type="match status" value="1"/>
</dbReference>
<evidence type="ECO:0000313" key="10">
    <source>
        <dbReference type="EMBL" id="APT91320.1"/>
    </source>
</evidence>
<dbReference type="SUPFAM" id="SSF161098">
    <property type="entry name" value="MetI-like"/>
    <property type="match status" value="2"/>
</dbReference>
<comment type="similarity">
    <text evidence="8">Belongs to the binding-protein-dependent transport system permease family.</text>
</comment>
<comment type="subcellular location">
    <subcellularLocation>
        <location evidence="1">Cell inner membrane</location>
        <topology evidence="1">Multi-pass membrane protein</topology>
    </subcellularLocation>
    <subcellularLocation>
        <location evidence="8">Cell membrane</location>
        <topology evidence="8">Multi-pass membrane protein</topology>
    </subcellularLocation>
</comment>
<dbReference type="CDD" id="cd06261">
    <property type="entry name" value="TM_PBP2"/>
    <property type="match status" value="2"/>
</dbReference>
<dbReference type="KEGG" id="csph:CSPHI_10275"/>
<keyword evidence="4" id="KW-0997">Cell inner membrane</keyword>
<feature type="domain" description="ABC transmembrane type-1" evidence="9">
    <location>
        <begin position="293"/>
        <end position="483"/>
    </location>
</feature>
<feature type="transmembrane region" description="Helical" evidence="8">
    <location>
        <begin position="151"/>
        <end position="176"/>
    </location>
</feature>
<gene>
    <name evidence="10" type="ORF">CSPHI_10275</name>
</gene>
<keyword evidence="2 8" id="KW-0813">Transport</keyword>